<protein>
    <submittedName>
        <fullName evidence="7">LptF/LptG family permease</fullName>
    </submittedName>
</protein>
<dbReference type="Pfam" id="PF03739">
    <property type="entry name" value="LptF_LptG"/>
    <property type="match status" value="1"/>
</dbReference>
<evidence type="ECO:0000256" key="4">
    <source>
        <dbReference type="ARBA" id="ARBA00022989"/>
    </source>
</evidence>
<evidence type="ECO:0000256" key="1">
    <source>
        <dbReference type="ARBA" id="ARBA00004651"/>
    </source>
</evidence>
<feature type="transmembrane region" description="Helical" evidence="6">
    <location>
        <begin position="332"/>
        <end position="354"/>
    </location>
</feature>
<dbReference type="PANTHER" id="PTHR33529">
    <property type="entry name" value="SLR0882 PROTEIN-RELATED"/>
    <property type="match status" value="1"/>
</dbReference>
<keyword evidence="3 6" id="KW-0812">Transmembrane</keyword>
<dbReference type="PANTHER" id="PTHR33529:SF8">
    <property type="entry name" value="PERMEASE, YJGP_YJGQ FAMILY"/>
    <property type="match status" value="1"/>
</dbReference>
<feature type="transmembrane region" description="Helical" evidence="6">
    <location>
        <begin position="302"/>
        <end position="320"/>
    </location>
</feature>
<evidence type="ECO:0000313" key="7">
    <source>
        <dbReference type="EMBL" id="MDX8336340.1"/>
    </source>
</evidence>
<keyword evidence="2" id="KW-1003">Cell membrane</keyword>
<evidence type="ECO:0000256" key="5">
    <source>
        <dbReference type="ARBA" id="ARBA00023136"/>
    </source>
</evidence>
<dbReference type="RefSeq" id="WP_320313745.1">
    <property type="nucleotide sequence ID" value="NZ_JAVIKH010000009.1"/>
</dbReference>
<evidence type="ECO:0000313" key="8">
    <source>
        <dbReference type="Proteomes" id="UP001279681"/>
    </source>
</evidence>
<reference evidence="8" key="1">
    <citation type="submission" date="2023-07" db="EMBL/GenBank/DDBJ databases">
        <authorList>
            <person name="Colorado M.A."/>
            <person name="Villamil L.M."/>
            <person name="Melo J.F."/>
            <person name="Rodriguez J.A."/>
            <person name="Ruiz R.Y."/>
        </authorList>
    </citation>
    <scope>NUCLEOTIDE SEQUENCE [LARGE SCALE GENOMIC DNA]</scope>
    <source>
        <strain evidence="8">C33</strain>
    </source>
</reference>
<evidence type="ECO:0000256" key="2">
    <source>
        <dbReference type="ARBA" id="ARBA00022475"/>
    </source>
</evidence>
<dbReference type="Proteomes" id="UP001279681">
    <property type="component" value="Unassembled WGS sequence"/>
</dbReference>
<sequence>MKKLDIYVSKNFIKSFLLSLIAFVNIFILSQLFKIIRYITEGKMTVLESATYILYLLPKILIEVTPLAVLLGSLMCINRMASNLEIISLKTSGISFKRIVIFPIIISFLISLVIFQLMDKVQPITLAKSRALRAGRKVTERVLPEIKNNAFLRTDHNTVYYIKQVNRVKNTGNLIEIIKLNSNFDKIEEIITAKTGKFDLDKNQWVLKDAVINNFVNKTQKQYKSYSEKSLDKAPDNFITIQDNADELTNTQIKKAVREIRVTGGDIKESLSVLGKRYSFPFASFIVSFLGLSLGSRYVRGASAISIALSVGLGYSYYIVQASFEALSVNGILNPFVSGWVPNIIFLCLGIYFMKKAEY</sequence>
<name>A0ABU4WD74_9FUSO</name>
<feature type="transmembrane region" description="Helical" evidence="6">
    <location>
        <begin position="12"/>
        <end position="33"/>
    </location>
</feature>
<keyword evidence="5 6" id="KW-0472">Membrane</keyword>
<feature type="transmembrane region" description="Helical" evidence="6">
    <location>
        <begin position="278"/>
        <end position="295"/>
    </location>
</feature>
<organism evidence="7 8">
    <name type="scientific">Candidatus Cetobacterium colombiensis</name>
    <dbReference type="NCBI Taxonomy" id="3073100"/>
    <lineage>
        <taxon>Bacteria</taxon>
        <taxon>Fusobacteriati</taxon>
        <taxon>Fusobacteriota</taxon>
        <taxon>Fusobacteriia</taxon>
        <taxon>Fusobacteriales</taxon>
        <taxon>Fusobacteriaceae</taxon>
        <taxon>Cetobacterium</taxon>
    </lineage>
</organism>
<accession>A0ABU4WD74</accession>
<evidence type="ECO:0000256" key="3">
    <source>
        <dbReference type="ARBA" id="ARBA00022692"/>
    </source>
</evidence>
<dbReference type="EMBL" id="JAVIKH010000009">
    <property type="protein sequence ID" value="MDX8336340.1"/>
    <property type="molecule type" value="Genomic_DNA"/>
</dbReference>
<proteinExistence type="predicted"/>
<evidence type="ECO:0000256" key="6">
    <source>
        <dbReference type="SAM" id="Phobius"/>
    </source>
</evidence>
<keyword evidence="4 6" id="KW-1133">Transmembrane helix</keyword>
<feature type="transmembrane region" description="Helical" evidence="6">
    <location>
        <begin position="99"/>
        <end position="118"/>
    </location>
</feature>
<dbReference type="InterPro" id="IPR005495">
    <property type="entry name" value="LptG/LptF_permease"/>
</dbReference>
<comment type="caution">
    <text evidence="7">The sequence shown here is derived from an EMBL/GenBank/DDBJ whole genome shotgun (WGS) entry which is preliminary data.</text>
</comment>
<keyword evidence="8" id="KW-1185">Reference proteome</keyword>
<feature type="transmembrane region" description="Helical" evidence="6">
    <location>
        <begin position="53"/>
        <end position="78"/>
    </location>
</feature>
<gene>
    <name evidence="7" type="ORF">RFV38_07510</name>
</gene>
<comment type="subcellular location">
    <subcellularLocation>
        <location evidence="1">Cell membrane</location>
        <topology evidence="1">Multi-pass membrane protein</topology>
    </subcellularLocation>
</comment>